<dbReference type="AlphaFoldDB" id="J3P096"/>
<reference evidence="3" key="5">
    <citation type="submission" date="2018-04" db="UniProtKB">
        <authorList>
            <consortium name="EnsemblFungi"/>
        </authorList>
    </citation>
    <scope>IDENTIFICATION</scope>
    <source>
        <strain evidence="3">R3-111a-1</strain>
    </source>
</reference>
<evidence type="ECO:0000256" key="1">
    <source>
        <dbReference type="SAM" id="MobiDB-lite"/>
    </source>
</evidence>
<reference evidence="3" key="4">
    <citation type="journal article" date="2015" name="G3 (Bethesda)">
        <title>Genome sequences of three phytopathogenic species of the Magnaporthaceae family of fungi.</title>
        <authorList>
            <person name="Okagaki L.H."/>
            <person name="Nunes C.C."/>
            <person name="Sailsbery J."/>
            <person name="Clay B."/>
            <person name="Brown D."/>
            <person name="John T."/>
            <person name="Oh Y."/>
            <person name="Young N."/>
            <person name="Fitzgerald M."/>
            <person name="Haas B.J."/>
            <person name="Zeng Q."/>
            <person name="Young S."/>
            <person name="Adiconis X."/>
            <person name="Fan L."/>
            <person name="Levin J.Z."/>
            <person name="Mitchell T.K."/>
            <person name="Okubara P.A."/>
            <person name="Farman M.L."/>
            <person name="Kohn L.M."/>
            <person name="Birren B."/>
            <person name="Ma L.-J."/>
            <person name="Dean R.A."/>
        </authorList>
    </citation>
    <scope>NUCLEOTIDE SEQUENCE</scope>
    <source>
        <strain evidence="3">R3-111a-1</strain>
    </source>
</reference>
<accession>J3P096</accession>
<evidence type="ECO:0000313" key="4">
    <source>
        <dbReference type="Proteomes" id="UP000006039"/>
    </source>
</evidence>
<dbReference type="GeneID" id="20347401"/>
<feature type="region of interest" description="Disordered" evidence="1">
    <location>
        <begin position="48"/>
        <end position="111"/>
    </location>
</feature>
<feature type="compositionally biased region" description="Low complexity" evidence="1">
    <location>
        <begin position="48"/>
        <end position="64"/>
    </location>
</feature>
<dbReference type="Gene3D" id="1.20.5.170">
    <property type="match status" value="1"/>
</dbReference>
<sequence>MLSLGLVDVGIKERAQVKQQFQPALSSFPIKNPVPLLVHRTMALYNSSSSSLSSTSQFSSPTASPRDSTTTMTRSPSAEPSKPTKRKGTRSVSTLTPSQLARKRANDREAQRAIRARTKEHIERLEREVEELKSKQNRDETLQELIRKNKALEKELMRLRESYGIPTSHPYPTPLYDDSGVSSRASSSFGQHSPDYHQVGEYGASYLPTPEPSEQWTSVLPCSNVSSPASSGTAEEYGYIPTSVPSRLEGLPPTSRVGSADMKYEDMDNENGYPRANPVQLPPTYMHQQSWNMYPVYYPQSPAL</sequence>
<dbReference type="VEuPathDB" id="FungiDB:GGTG_06943"/>
<evidence type="ECO:0000313" key="3">
    <source>
        <dbReference type="EnsemblFungi" id="EJT77029"/>
    </source>
</evidence>
<dbReference type="RefSeq" id="XP_009223029.1">
    <property type="nucleotide sequence ID" value="XM_009224765.1"/>
</dbReference>
<reference evidence="4" key="1">
    <citation type="submission" date="2010-07" db="EMBL/GenBank/DDBJ databases">
        <title>The genome sequence of Gaeumannomyces graminis var. tritici strain R3-111a-1.</title>
        <authorList>
            <consortium name="The Broad Institute Genome Sequencing Platform"/>
            <person name="Ma L.-J."/>
            <person name="Dead R."/>
            <person name="Young S."/>
            <person name="Zeng Q."/>
            <person name="Koehrsen M."/>
            <person name="Alvarado L."/>
            <person name="Berlin A."/>
            <person name="Chapman S.B."/>
            <person name="Chen Z."/>
            <person name="Freedman E."/>
            <person name="Gellesch M."/>
            <person name="Goldberg J."/>
            <person name="Griggs A."/>
            <person name="Gujja S."/>
            <person name="Heilman E.R."/>
            <person name="Heiman D."/>
            <person name="Hepburn T."/>
            <person name="Howarth C."/>
            <person name="Jen D."/>
            <person name="Larson L."/>
            <person name="Mehta T."/>
            <person name="Neiman D."/>
            <person name="Pearson M."/>
            <person name="Roberts A."/>
            <person name="Saif S."/>
            <person name="Shea T."/>
            <person name="Shenoy N."/>
            <person name="Sisk P."/>
            <person name="Stolte C."/>
            <person name="Sykes S."/>
            <person name="Walk T."/>
            <person name="White J."/>
            <person name="Yandava C."/>
            <person name="Haas B."/>
            <person name="Nusbaum C."/>
            <person name="Birren B."/>
        </authorList>
    </citation>
    <scope>NUCLEOTIDE SEQUENCE [LARGE SCALE GENOMIC DNA]</scope>
    <source>
        <strain evidence="4">R3-111a-1</strain>
    </source>
</reference>
<evidence type="ECO:0008006" key="5">
    <source>
        <dbReference type="Google" id="ProtNLM"/>
    </source>
</evidence>
<dbReference type="CDD" id="cd14688">
    <property type="entry name" value="bZIP_YAP"/>
    <property type="match status" value="1"/>
</dbReference>
<evidence type="ECO:0000313" key="2">
    <source>
        <dbReference type="EMBL" id="EJT77029.1"/>
    </source>
</evidence>
<dbReference type="InterPro" id="IPR046347">
    <property type="entry name" value="bZIP_sf"/>
</dbReference>
<dbReference type="PANTHER" id="PTHR37012:SF2">
    <property type="entry name" value="BZIP DOMAIN-CONTAINING PROTEIN-RELATED"/>
    <property type="match status" value="1"/>
</dbReference>
<dbReference type="GO" id="GO:0003700">
    <property type="term" value="F:DNA-binding transcription factor activity"/>
    <property type="evidence" value="ECO:0007669"/>
    <property type="project" value="InterPro"/>
</dbReference>
<dbReference type="EnsemblFungi" id="EJT77029">
    <property type="protein sequence ID" value="EJT77029"/>
    <property type="gene ID" value="GGTG_06943"/>
</dbReference>
<name>J3P096_GAET3</name>
<dbReference type="eggNOG" id="ENOG502SU86">
    <property type="taxonomic scope" value="Eukaryota"/>
</dbReference>
<dbReference type="EMBL" id="GL385397">
    <property type="protein sequence ID" value="EJT77029.1"/>
    <property type="molecule type" value="Genomic_DNA"/>
</dbReference>
<organism evidence="2">
    <name type="scientific">Gaeumannomyces tritici (strain R3-111a-1)</name>
    <name type="common">Wheat and barley take-all root rot fungus</name>
    <name type="synonym">Gaeumannomyces graminis var. tritici</name>
    <dbReference type="NCBI Taxonomy" id="644352"/>
    <lineage>
        <taxon>Eukaryota</taxon>
        <taxon>Fungi</taxon>
        <taxon>Dikarya</taxon>
        <taxon>Ascomycota</taxon>
        <taxon>Pezizomycotina</taxon>
        <taxon>Sordariomycetes</taxon>
        <taxon>Sordariomycetidae</taxon>
        <taxon>Magnaporthales</taxon>
        <taxon>Magnaporthaceae</taxon>
        <taxon>Gaeumannomyces</taxon>
    </lineage>
</organism>
<feature type="compositionally biased region" description="Polar residues" evidence="1">
    <location>
        <begin position="65"/>
        <end position="78"/>
    </location>
</feature>
<dbReference type="STRING" id="644352.J3P096"/>
<keyword evidence="4" id="KW-1185">Reference proteome</keyword>
<dbReference type="PANTHER" id="PTHR37012">
    <property type="entry name" value="B-ZIP TRANSCRIPTION FACTOR (EUROFUNG)-RELATED"/>
    <property type="match status" value="1"/>
</dbReference>
<dbReference type="OrthoDB" id="3535998at2759"/>
<dbReference type="SUPFAM" id="SSF57959">
    <property type="entry name" value="Leucine zipper domain"/>
    <property type="match status" value="1"/>
</dbReference>
<gene>
    <name evidence="3" type="primary">20347401</name>
    <name evidence="2" type="ORF">GGTG_06943</name>
</gene>
<reference evidence="2" key="2">
    <citation type="submission" date="2010-07" db="EMBL/GenBank/DDBJ databases">
        <authorList>
            <consortium name="The Broad Institute Genome Sequencing Platform"/>
            <consortium name="Broad Institute Genome Sequencing Center for Infectious Disease"/>
            <person name="Ma L.-J."/>
            <person name="Dead R."/>
            <person name="Young S."/>
            <person name="Zeng Q."/>
            <person name="Koehrsen M."/>
            <person name="Alvarado L."/>
            <person name="Berlin A."/>
            <person name="Chapman S.B."/>
            <person name="Chen Z."/>
            <person name="Freedman E."/>
            <person name="Gellesch M."/>
            <person name="Goldberg J."/>
            <person name="Griggs A."/>
            <person name="Gujja S."/>
            <person name="Heilman E.R."/>
            <person name="Heiman D."/>
            <person name="Hepburn T."/>
            <person name="Howarth C."/>
            <person name="Jen D."/>
            <person name="Larson L."/>
            <person name="Mehta T."/>
            <person name="Neiman D."/>
            <person name="Pearson M."/>
            <person name="Roberts A."/>
            <person name="Saif S."/>
            <person name="Shea T."/>
            <person name="Shenoy N."/>
            <person name="Sisk P."/>
            <person name="Stolte C."/>
            <person name="Sykes S."/>
            <person name="Walk T."/>
            <person name="White J."/>
            <person name="Yandava C."/>
            <person name="Haas B."/>
            <person name="Nusbaum C."/>
            <person name="Birren B."/>
        </authorList>
    </citation>
    <scope>NUCLEOTIDE SEQUENCE</scope>
    <source>
        <strain evidence="2">R3-111a-1</strain>
    </source>
</reference>
<proteinExistence type="predicted"/>
<protein>
    <recommendedName>
        <fullName evidence="5">BZIP domain-containing protein</fullName>
    </recommendedName>
</protein>
<dbReference type="HOGENOM" id="CLU_079681_0_0_1"/>
<reference evidence="2" key="3">
    <citation type="submission" date="2010-09" db="EMBL/GenBank/DDBJ databases">
        <title>Annotation of Gaeumannomyces graminis var. tritici R3-111a-1.</title>
        <authorList>
            <consortium name="The Broad Institute Genome Sequencing Platform"/>
            <person name="Ma L.-J."/>
            <person name="Dead R."/>
            <person name="Young S.K."/>
            <person name="Zeng Q."/>
            <person name="Gargeya S."/>
            <person name="Fitzgerald M."/>
            <person name="Haas B."/>
            <person name="Abouelleil A."/>
            <person name="Alvarado L."/>
            <person name="Arachchi H.M."/>
            <person name="Berlin A."/>
            <person name="Brown A."/>
            <person name="Chapman S.B."/>
            <person name="Chen Z."/>
            <person name="Dunbar C."/>
            <person name="Freedman E."/>
            <person name="Gearin G."/>
            <person name="Gellesch M."/>
            <person name="Goldberg J."/>
            <person name="Griggs A."/>
            <person name="Gujja S."/>
            <person name="Heiman D."/>
            <person name="Howarth C."/>
            <person name="Larson L."/>
            <person name="Lui A."/>
            <person name="MacDonald P.J.P."/>
            <person name="Mehta T."/>
            <person name="Montmayeur A."/>
            <person name="Murphy C."/>
            <person name="Neiman D."/>
            <person name="Pearson M."/>
            <person name="Priest M."/>
            <person name="Roberts A."/>
            <person name="Saif S."/>
            <person name="Shea T."/>
            <person name="Shenoy N."/>
            <person name="Sisk P."/>
            <person name="Stolte C."/>
            <person name="Sykes S."/>
            <person name="Yandava C."/>
            <person name="Wortman J."/>
            <person name="Nusbaum C."/>
            <person name="Birren B."/>
        </authorList>
    </citation>
    <scope>NUCLEOTIDE SEQUENCE</scope>
    <source>
        <strain evidence="2">R3-111a-1</strain>
    </source>
</reference>
<feature type="compositionally biased region" description="Polar residues" evidence="1">
    <location>
        <begin position="90"/>
        <end position="99"/>
    </location>
</feature>
<dbReference type="Proteomes" id="UP000006039">
    <property type="component" value="Unassembled WGS sequence"/>
</dbReference>